<organism evidence="2 3">
    <name type="scientific">Rheinheimera tilapiae</name>
    <dbReference type="NCBI Taxonomy" id="875043"/>
    <lineage>
        <taxon>Bacteria</taxon>
        <taxon>Pseudomonadati</taxon>
        <taxon>Pseudomonadota</taxon>
        <taxon>Gammaproteobacteria</taxon>
        <taxon>Chromatiales</taxon>
        <taxon>Chromatiaceae</taxon>
        <taxon>Rheinheimera</taxon>
    </lineage>
</organism>
<reference evidence="2 3" key="1">
    <citation type="submission" date="2024-09" db="EMBL/GenBank/DDBJ databases">
        <authorList>
            <person name="Sun Q."/>
            <person name="Mori K."/>
        </authorList>
    </citation>
    <scope>NUCLEOTIDE SEQUENCE [LARGE SCALE GENOMIC DNA]</scope>
    <source>
        <strain evidence="2 3">KCTC 23315</strain>
    </source>
</reference>
<sequence length="87" mass="10014">MTFWLLVAVGLFFTIVIGADGIYVGLFASHPELNQYPWGTEQGWQYLNKQNYMYSALLKTAASWLPLIMLLLVRHLTRRGTRGLRPQ</sequence>
<keyword evidence="1" id="KW-1133">Transmembrane helix</keyword>
<dbReference type="EMBL" id="JBHLXP010000001">
    <property type="protein sequence ID" value="MFC0047052.1"/>
    <property type="molecule type" value="Genomic_DNA"/>
</dbReference>
<accession>A0ABV6B898</accession>
<comment type="caution">
    <text evidence="2">The sequence shown here is derived from an EMBL/GenBank/DDBJ whole genome shotgun (WGS) entry which is preliminary data.</text>
</comment>
<evidence type="ECO:0000256" key="1">
    <source>
        <dbReference type="SAM" id="Phobius"/>
    </source>
</evidence>
<evidence type="ECO:0008006" key="4">
    <source>
        <dbReference type="Google" id="ProtNLM"/>
    </source>
</evidence>
<name>A0ABV6B898_9GAMM</name>
<evidence type="ECO:0000313" key="3">
    <source>
        <dbReference type="Proteomes" id="UP001589813"/>
    </source>
</evidence>
<protein>
    <recommendedName>
        <fullName evidence="4">DUF1772 domain-containing protein</fullName>
    </recommendedName>
</protein>
<evidence type="ECO:0000313" key="2">
    <source>
        <dbReference type="EMBL" id="MFC0047052.1"/>
    </source>
</evidence>
<dbReference type="RefSeq" id="WP_377239925.1">
    <property type="nucleotide sequence ID" value="NZ_JBHLXP010000001.1"/>
</dbReference>
<proteinExistence type="predicted"/>
<keyword evidence="1" id="KW-0812">Transmembrane</keyword>
<keyword evidence="1" id="KW-0472">Membrane</keyword>
<gene>
    <name evidence="2" type="ORF">ACFFJP_01965</name>
</gene>
<keyword evidence="3" id="KW-1185">Reference proteome</keyword>
<feature type="transmembrane region" description="Helical" evidence="1">
    <location>
        <begin position="52"/>
        <end position="73"/>
    </location>
</feature>
<dbReference type="Proteomes" id="UP001589813">
    <property type="component" value="Unassembled WGS sequence"/>
</dbReference>